<feature type="domain" description="CobE/GbiG C-terminal" evidence="1">
    <location>
        <begin position="258"/>
        <end position="374"/>
    </location>
</feature>
<evidence type="ECO:0000259" key="2">
    <source>
        <dbReference type="Pfam" id="PF11760"/>
    </source>
</evidence>
<dbReference type="InterPro" id="IPR021745">
    <property type="entry name" value="CbiG_mid"/>
</dbReference>
<dbReference type="SUPFAM" id="SSF159664">
    <property type="entry name" value="CobE/GbiG C-terminal domain-like"/>
    <property type="match status" value="1"/>
</dbReference>
<dbReference type="Pfam" id="PF01890">
    <property type="entry name" value="CbiG_C"/>
    <property type="match status" value="1"/>
</dbReference>
<organism evidence="4">
    <name type="scientific">Clostridioides difficile</name>
    <name type="common">Peptoclostridium difficile</name>
    <dbReference type="NCBI Taxonomy" id="1496"/>
    <lineage>
        <taxon>Bacteria</taxon>
        <taxon>Bacillati</taxon>
        <taxon>Bacillota</taxon>
        <taxon>Clostridia</taxon>
        <taxon>Peptostreptococcales</taxon>
        <taxon>Peptostreptococcaceae</taxon>
        <taxon>Clostridioides</taxon>
    </lineage>
</organism>
<dbReference type="InterPro" id="IPR052553">
    <property type="entry name" value="CbiG_hydrolase"/>
</dbReference>
<dbReference type="GO" id="GO:0009236">
    <property type="term" value="P:cobalamin biosynthetic process"/>
    <property type="evidence" value="ECO:0007669"/>
    <property type="project" value="InterPro"/>
</dbReference>
<dbReference type="InterPro" id="IPR038029">
    <property type="entry name" value="GbiG_N_sf"/>
</dbReference>
<feature type="domain" description="Cobalamin synthesis G N-terminal" evidence="2">
    <location>
        <begin position="65"/>
        <end position="145"/>
    </location>
</feature>
<dbReference type="InterPro" id="IPR021744">
    <property type="entry name" value="CbiG_N"/>
</dbReference>
<reference evidence="4" key="1">
    <citation type="submission" date="2014-07" db="EMBL/GenBank/DDBJ databases">
        <authorList>
            <person name="Monot Marc"/>
        </authorList>
    </citation>
    <scope>NUCLEOTIDE SEQUENCE</scope>
    <source>
        <strain evidence="4">7032989</strain>
    </source>
</reference>
<dbReference type="EMBL" id="LK933138">
    <property type="protein sequence ID" value="CDT39625.1"/>
    <property type="molecule type" value="Genomic_DNA"/>
</dbReference>
<proteinExistence type="predicted"/>
<dbReference type="NCBIfam" id="NF004466">
    <property type="entry name" value="PRK05788.1-4"/>
    <property type="match status" value="1"/>
</dbReference>
<dbReference type="AlphaFoldDB" id="A0A069AV14"/>
<evidence type="ECO:0000259" key="3">
    <source>
        <dbReference type="Pfam" id="PF11761"/>
    </source>
</evidence>
<gene>
    <name evidence="4" type="primary">cbiG</name>
    <name evidence="4" type="ORF">BN1095_460082</name>
</gene>
<accession>A0A069AV14</accession>
<dbReference type="InterPro" id="IPR002750">
    <property type="entry name" value="CobE/GbiG_C"/>
</dbReference>
<dbReference type="SUPFAM" id="SSF159672">
    <property type="entry name" value="CbiG N-terminal domain-like"/>
    <property type="match status" value="1"/>
</dbReference>
<evidence type="ECO:0000259" key="1">
    <source>
        <dbReference type="Pfam" id="PF01890"/>
    </source>
</evidence>
<dbReference type="InterPro" id="IPR036518">
    <property type="entry name" value="CobE/GbiG_C_sf"/>
</dbReference>
<dbReference type="Gene3D" id="3.30.420.180">
    <property type="entry name" value="CobE/GbiG C-terminal domain"/>
    <property type="match status" value="1"/>
</dbReference>
<protein>
    <submittedName>
        <fullName evidence="4">Cobalamin biosynthesis protein CbiG</fullName>
    </submittedName>
</protein>
<dbReference type="Pfam" id="PF11760">
    <property type="entry name" value="CbiG_N"/>
    <property type="match status" value="1"/>
</dbReference>
<evidence type="ECO:0000313" key="4">
    <source>
        <dbReference type="EMBL" id="CDT39625.1"/>
    </source>
</evidence>
<dbReference type="Pfam" id="PF11761">
    <property type="entry name" value="CbiG_mid"/>
    <property type="match status" value="1"/>
</dbReference>
<dbReference type="PANTHER" id="PTHR37477">
    <property type="entry name" value="COBALT-PRECORRIN-5A HYDROLASE"/>
    <property type="match status" value="1"/>
</dbReference>
<name>A0A069AV14_CLODI</name>
<sequence length="379" mass="42521">MIRISNMNIEGNIAIICITENGKKLALKINSLVNNCVIYQVKNKKSNLVVEETCVHTVQKKLSDFVGEIFSKFDYIVFIMATGIVVRSIAPYIISKFSDPAILVMDEKGKNVISLLSGHIGGANSLTQYISSLIDANPVITTATDINQKASLDMIAKKLNAHIDNFRESVKEVNSMLVNNKCVGLYVDEGYQVDTRGFKLIESKDELRDSFSNAYIEKLVVVSNKINCIEDIENLNLDNKFEHCYSTQKIIKVIPRDIVIGIGCRRNTDSELMYNSLEEFLNKQNIDIRAINTVGSIELKKDEKAIIELSKILKVPFKTFSVDEISKVDNLFDKSDFVKKNVGVYSVAEPVAYLLSKGNLLVEKHKYKGITFSVGRIKI</sequence>
<feature type="domain" description="Cobalamin biosynthesis central region" evidence="3">
    <location>
        <begin position="151"/>
        <end position="234"/>
    </location>
</feature>
<dbReference type="Gene3D" id="3.40.50.11220">
    <property type="match status" value="1"/>
</dbReference>
<dbReference type="PANTHER" id="PTHR37477:SF1">
    <property type="entry name" value="COBALT-PRECORRIN-5A HYDROLASE"/>
    <property type="match status" value="1"/>
</dbReference>